<dbReference type="Gene3D" id="3.20.20.80">
    <property type="entry name" value="Glycosidases"/>
    <property type="match status" value="1"/>
</dbReference>
<comment type="similarity">
    <text evidence="1 4">Belongs to the glycosyl hydrolase 5 (cellulase A) family.</text>
</comment>
<evidence type="ECO:0000313" key="8">
    <source>
        <dbReference type="EMBL" id="KAF7290704.1"/>
    </source>
</evidence>
<evidence type="ECO:0000256" key="6">
    <source>
        <dbReference type="SAM" id="SignalP"/>
    </source>
</evidence>
<evidence type="ECO:0000256" key="2">
    <source>
        <dbReference type="ARBA" id="ARBA00022801"/>
    </source>
</evidence>
<dbReference type="OrthoDB" id="1887033at2759"/>
<dbReference type="GeneID" id="59352082"/>
<dbReference type="EMBL" id="JACAZF010000014">
    <property type="protein sequence ID" value="KAF7290704.1"/>
    <property type="molecule type" value="Genomic_DNA"/>
</dbReference>
<feature type="region of interest" description="Disordered" evidence="5">
    <location>
        <begin position="472"/>
        <end position="538"/>
    </location>
</feature>
<dbReference type="GO" id="GO:0005576">
    <property type="term" value="C:extracellular region"/>
    <property type="evidence" value="ECO:0007669"/>
    <property type="project" value="TreeGrafter"/>
</dbReference>
<dbReference type="InterPro" id="IPR050386">
    <property type="entry name" value="Glycosyl_hydrolase_5"/>
</dbReference>
<dbReference type="GO" id="GO:0009986">
    <property type="term" value="C:cell surface"/>
    <property type="evidence" value="ECO:0007669"/>
    <property type="project" value="TreeGrafter"/>
</dbReference>
<evidence type="ECO:0000256" key="1">
    <source>
        <dbReference type="ARBA" id="ARBA00005641"/>
    </source>
</evidence>
<dbReference type="AlphaFoldDB" id="A0A8H6S0K4"/>
<feature type="compositionally biased region" description="Low complexity" evidence="5">
    <location>
        <begin position="472"/>
        <end position="510"/>
    </location>
</feature>
<keyword evidence="2 4" id="KW-0378">Hydrolase</keyword>
<feature type="signal peptide" evidence="6">
    <location>
        <begin position="1"/>
        <end position="23"/>
    </location>
</feature>
<dbReference type="GO" id="GO:0008422">
    <property type="term" value="F:beta-glucosidase activity"/>
    <property type="evidence" value="ECO:0007669"/>
    <property type="project" value="TreeGrafter"/>
</dbReference>
<dbReference type="PANTHER" id="PTHR31297">
    <property type="entry name" value="GLUCAN ENDO-1,6-BETA-GLUCOSIDASE B"/>
    <property type="match status" value="1"/>
</dbReference>
<keyword evidence="9" id="KW-1185">Reference proteome</keyword>
<evidence type="ECO:0000256" key="3">
    <source>
        <dbReference type="ARBA" id="ARBA00023295"/>
    </source>
</evidence>
<dbReference type="InterPro" id="IPR001547">
    <property type="entry name" value="Glyco_hydro_5"/>
</dbReference>
<feature type="chain" id="PRO_5034380237" evidence="6">
    <location>
        <begin position="24"/>
        <end position="555"/>
    </location>
</feature>
<dbReference type="PANTHER" id="PTHR31297:SF42">
    <property type="entry name" value="GLYCOSIDE HYDROLASE FAMILY 5 DOMAIN-CONTAINING PROTEIN"/>
    <property type="match status" value="1"/>
</dbReference>
<dbReference type="RefSeq" id="XP_037214064.1">
    <property type="nucleotide sequence ID" value="XM_037369566.1"/>
</dbReference>
<reference evidence="8" key="1">
    <citation type="submission" date="2020-05" db="EMBL/GenBank/DDBJ databases">
        <title>Mycena genomes resolve the evolution of fungal bioluminescence.</title>
        <authorList>
            <person name="Tsai I.J."/>
        </authorList>
    </citation>
    <scope>NUCLEOTIDE SEQUENCE</scope>
    <source>
        <strain evidence="8">171206Taipei</strain>
    </source>
</reference>
<sequence length="555" mass="60572">MRATSLFTQSLRLLPLIAPAVFAAHGLPDKIYGVNLGSWLLVEPWMLPQEWKDMGGESCSDCSQCIASEGAFAEAYPKTVDATFAKHWETWFTQADVDKLKAAGINTVRIPLGYWLVEALVDRKNGEYFPKGGLKHLRRGLAQLKKAGIVAILDHHGLPGAQDPGQQFTGRCTPWPQFYTSRNYHRALVWTAVMTSITHQDADFSNVVALEAVNEPVMEAAKTPGYGDFSKNFVRVVRAVEFLLRMGIPSNGNLKTAALPAQNTLTGNFTADLPSISDVSEIFTPEVRAAVLESVPILLGMGYLGLFVNGRKEPLITNFMDVSWQWGSSVSNPADAAIGPQIYDNHLYYVFGGVADANPEAYMKHICNLDRVENDAAKGNSPLYFGEWGLPTQFEATDEFLKKWADAQKLAYSKGAGWVFWNFKIEKSTLAGDLAREWSYLEGLERGYFTQDPSQLHDPHVCDPYLPGASTSALPSSTAAAPSQSAIESAQPSSVPQSSAAPSTSTPAPVLSRRSSPVDSPVLARRSSPVDSPLLAHRSSLVHSRVLARRSSPVN</sequence>
<evidence type="ECO:0000256" key="5">
    <source>
        <dbReference type="SAM" id="MobiDB-lite"/>
    </source>
</evidence>
<protein>
    <submittedName>
        <fullName evidence="8">Glycoside hydrolase</fullName>
    </submittedName>
</protein>
<name>A0A8H6S0K4_9AGAR</name>
<keyword evidence="3 4" id="KW-0326">Glycosidase</keyword>
<evidence type="ECO:0000313" key="9">
    <source>
        <dbReference type="Proteomes" id="UP000636479"/>
    </source>
</evidence>
<keyword evidence="6" id="KW-0732">Signal</keyword>
<evidence type="ECO:0000256" key="4">
    <source>
        <dbReference type="RuleBase" id="RU361153"/>
    </source>
</evidence>
<proteinExistence type="inferred from homology"/>
<dbReference type="SUPFAM" id="SSF51445">
    <property type="entry name" value="(Trans)glycosidases"/>
    <property type="match status" value="1"/>
</dbReference>
<feature type="domain" description="Glycoside hydrolase family 5" evidence="7">
    <location>
        <begin position="87"/>
        <end position="424"/>
    </location>
</feature>
<evidence type="ECO:0000259" key="7">
    <source>
        <dbReference type="Pfam" id="PF00150"/>
    </source>
</evidence>
<dbReference type="Proteomes" id="UP000636479">
    <property type="component" value="Unassembled WGS sequence"/>
</dbReference>
<accession>A0A8H6S0K4</accession>
<dbReference type="GO" id="GO:0009251">
    <property type="term" value="P:glucan catabolic process"/>
    <property type="evidence" value="ECO:0007669"/>
    <property type="project" value="TreeGrafter"/>
</dbReference>
<gene>
    <name evidence="8" type="ORF">MIND_01311000</name>
</gene>
<dbReference type="Pfam" id="PF00150">
    <property type="entry name" value="Cellulase"/>
    <property type="match status" value="1"/>
</dbReference>
<comment type="caution">
    <text evidence="8">The sequence shown here is derived from an EMBL/GenBank/DDBJ whole genome shotgun (WGS) entry which is preliminary data.</text>
</comment>
<dbReference type="InterPro" id="IPR017853">
    <property type="entry name" value="GH"/>
</dbReference>
<organism evidence="8 9">
    <name type="scientific">Mycena indigotica</name>
    <dbReference type="NCBI Taxonomy" id="2126181"/>
    <lineage>
        <taxon>Eukaryota</taxon>
        <taxon>Fungi</taxon>
        <taxon>Dikarya</taxon>
        <taxon>Basidiomycota</taxon>
        <taxon>Agaricomycotina</taxon>
        <taxon>Agaricomycetes</taxon>
        <taxon>Agaricomycetidae</taxon>
        <taxon>Agaricales</taxon>
        <taxon>Marasmiineae</taxon>
        <taxon>Mycenaceae</taxon>
        <taxon>Mycena</taxon>
    </lineage>
</organism>